<dbReference type="Proteomes" id="UP000554482">
    <property type="component" value="Unassembled WGS sequence"/>
</dbReference>
<organism evidence="1 2">
    <name type="scientific">Thalictrum thalictroides</name>
    <name type="common">Rue-anemone</name>
    <name type="synonym">Anemone thalictroides</name>
    <dbReference type="NCBI Taxonomy" id="46969"/>
    <lineage>
        <taxon>Eukaryota</taxon>
        <taxon>Viridiplantae</taxon>
        <taxon>Streptophyta</taxon>
        <taxon>Embryophyta</taxon>
        <taxon>Tracheophyta</taxon>
        <taxon>Spermatophyta</taxon>
        <taxon>Magnoliopsida</taxon>
        <taxon>Ranunculales</taxon>
        <taxon>Ranunculaceae</taxon>
        <taxon>Thalictroideae</taxon>
        <taxon>Thalictrum</taxon>
    </lineage>
</organism>
<dbReference type="PANTHER" id="PTHR33116:SF78">
    <property type="entry name" value="OS12G0587133 PROTEIN"/>
    <property type="match status" value="1"/>
</dbReference>
<dbReference type="EMBL" id="JABWDY010017951">
    <property type="protein sequence ID" value="KAF5194998.1"/>
    <property type="molecule type" value="Genomic_DNA"/>
</dbReference>
<proteinExistence type="predicted"/>
<sequence>MERYQSATGQLMNKSKCRVFFGNFTDQRKTKVLEVLDMLQGLCPEKYLGVPLIQGRVTREVASVVLNKIKLKLNSWKGRQLSFQGL</sequence>
<keyword evidence="2" id="KW-1185">Reference proteome</keyword>
<gene>
    <name evidence="1" type="ORF">FRX31_015416</name>
</gene>
<comment type="caution">
    <text evidence="1">The sequence shown here is derived from an EMBL/GenBank/DDBJ whole genome shotgun (WGS) entry which is preliminary data.</text>
</comment>
<dbReference type="AlphaFoldDB" id="A0A7J6WDP5"/>
<accession>A0A7J6WDP5</accession>
<name>A0A7J6WDP5_THATH</name>
<protein>
    <submittedName>
        <fullName evidence="1">Uncharacterized protein</fullName>
    </submittedName>
</protein>
<evidence type="ECO:0000313" key="2">
    <source>
        <dbReference type="Proteomes" id="UP000554482"/>
    </source>
</evidence>
<dbReference type="PANTHER" id="PTHR33116">
    <property type="entry name" value="REVERSE TRANSCRIPTASE ZINC-BINDING DOMAIN-CONTAINING PROTEIN-RELATED-RELATED"/>
    <property type="match status" value="1"/>
</dbReference>
<evidence type="ECO:0000313" key="1">
    <source>
        <dbReference type="EMBL" id="KAF5194998.1"/>
    </source>
</evidence>
<reference evidence="1 2" key="1">
    <citation type="submission" date="2020-06" db="EMBL/GenBank/DDBJ databases">
        <title>Transcriptomic and genomic resources for Thalictrum thalictroides and T. hernandezii: Facilitating candidate gene discovery in an emerging model plant lineage.</title>
        <authorList>
            <person name="Arias T."/>
            <person name="Riano-Pachon D.M."/>
            <person name="Di Stilio V.S."/>
        </authorList>
    </citation>
    <scope>NUCLEOTIDE SEQUENCE [LARGE SCALE GENOMIC DNA]</scope>
    <source>
        <strain evidence="2">cv. WT478/WT964</strain>
        <tissue evidence="1">Leaves</tissue>
    </source>
</reference>
<dbReference type="OrthoDB" id="1751077at2759"/>